<dbReference type="PANTHER" id="PTHR13528">
    <property type="entry name" value="39S RIBOSOMAL PROTEIN L28, MITOCHONDRIAL"/>
    <property type="match status" value="1"/>
</dbReference>
<sequence length="268" mass="30412">MAEIRGKGSSNGVAHLTALGNSSFDLCSAAINDRPSVFLTFHEDTIPATYNGRPTHKTSHVRPFFSGRGLPKPFYRGAEALFLHEPGNSISPETPPTAPVYPHGESQWYKQQDSGLYGGATIQFGNKISKGRNEGKTRRSWKPNVRRKKIESKALGENLFIKVTRRALRSINKADGLDNYLLSDRPTRIKELGPFGWNLRYQVMNTPYYKEKYAKQRKELQVPEPPTMEQYMADKQAEIEQKIQDIDLDALTKPRRTKPQGLKYGRMN</sequence>
<evidence type="ECO:0000256" key="2">
    <source>
        <dbReference type="ARBA" id="ARBA00022980"/>
    </source>
</evidence>
<reference evidence="7" key="2">
    <citation type="journal article" date="2023" name="IMA Fungus">
        <title>Comparative genomic study of the Penicillium genus elucidates a diverse pangenome and 15 lateral gene transfer events.</title>
        <authorList>
            <person name="Petersen C."/>
            <person name="Sorensen T."/>
            <person name="Nielsen M.R."/>
            <person name="Sondergaard T.E."/>
            <person name="Sorensen J.L."/>
            <person name="Fitzpatrick D.A."/>
            <person name="Frisvad J.C."/>
            <person name="Nielsen K.L."/>
        </authorList>
    </citation>
    <scope>NUCLEOTIDE SEQUENCE</scope>
    <source>
        <strain evidence="7">IBT 35675</strain>
    </source>
</reference>
<dbReference type="InterPro" id="IPR034704">
    <property type="entry name" value="Ribosomal_bL28/bL31-like_sf"/>
</dbReference>
<dbReference type="AlphaFoldDB" id="A0A9W9UNE4"/>
<dbReference type="FunFam" id="2.30.170.40:FF:000003">
    <property type="entry name" value="54S ribosomal protein L24"/>
    <property type="match status" value="1"/>
</dbReference>
<dbReference type="GO" id="GO:0003735">
    <property type="term" value="F:structural constituent of ribosome"/>
    <property type="evidence" value="ECO:0007669"/>
    <property type="project" value="InterPro"/>
</dbReference>
<dbReference type="SUPFAM" id="SSF143800">
    <property type="entry name" value="L28p-like"/>
    <property type="match status" value="1"/>
</dbReference>
<dbReference type="InterPro" id="IPR037147">
    <property type="entry name" value="Ribosomal_bL28_sf"/>
</dbReference>
<evidence type="ECO:0000313" key="7">
    <source>
        <dbReference type="EMBL" id="KAJ5349630.1"/>
    </source>
</evidence>
<protein>
    <recommendedName>
        <fullName evidence="4">Large ribosomal subunit protein bL28m</fullName>
    </recommendedName>
</protein>
<keyword evidence="8" id="KW-1185">Reference proteome</keyword>
<comment type="similarity">
    <text evidence="1">Belongs to the bacterial ribosomal protein bL28 family.</text>
</comment>
<evidence type="ECO:0000256" key="1">
    <source>
        <dbReference type="ARBA" id="ARBA00008760"/>
    </source>
</evidence>
<dbReference type="Proteomes" id="UP001148299">
    <property type="component" value="Unassembled WGS sequence"/>
</dbReference>
<dbReference type="EMBL" id="JAPZBR010000006">
    <property type="protein sequence ID" value="KAJ5349630.1"/>
    <property type="molecule type" value="Genomic_DNA"/>
</dbReference>
<keyword evidence="3" id="KW-0687">Ribonucleoprotein</keyword>
<evidence type="ECO:0000256" key="3">
    <source>
        <dbReference type="ARBA" id="ARBA00023274"/>
    </source>
</evidence>
<organism evidence="7 8">
    <name type="scientific">Penicillium brevicompactum</name>
    <dbReference type="NCBI Taxonomy" id="5074"/>
    <lineage>
        <taxon>Eukaryota</taxon>
        <taxon>Fungi</taxon>
        <taxon>Dikarya</taxon>
        <taxon>Ascomycota</taxon>
        <taxon>Pezizomycotina</taxon>
        <taxon>Eurotiomycetes</taxon>
        <taxon>Eurotiomycetidae</taxon>
        <taxon>Eurotiales</taxon>
        <taxon>Aspergillaceae</taxon>
        <taxon>Penicillium</taxon>
    </lineage>
</organism>
<dbReference type="GO" id="GO:0005762">
    <property type="term" value="C:mitochondrial large ribosomal subunit"/>
    <property type="evidence" value="ECO:0007669"/>
    <property type="project" value="TreeGrafter"/>
</dbReference>
<evidence type="ECO:0000256" key="6">
    <source>
        <dbReference type="SAM" id="MobiDB-lite"/>
    </source>
</evidence>
<dbReference type="Pfam" id="PF00830">
    <property type="entry name" value="Ribosomal_L28"/>
    <property type="match status" value="1"/>
</dbReference>
<evidence type="ECO:0000256" key="4">
    <source>
        <dbReference type="ARBA" id="ARBA00035269"/>
    </source>
</evidence>
<evidence type="ECO:0000313" key="8">
    <source>
        <dbReference type="Proteomes" id="UP001148299"/>
    </source>
</evidence>
<comment type="function">
    <text evidence="5">Component of the mitochondrial ribosome (mitoribosome), a dedicated translation machinery responsible for the synthesis of mitochondrial genome-encoded proteins, including at least some of the essential transmembrane subunits of the mitochondrial respiratory chain. The mitoribosomes are attached to the mitochondrial inner membrane and translation products are cotranslationally integrated into the membrane.</text>
</comment>
<reference evidence="7" key="1">
    <citation type="submission" date="2022-12" db="EMBL/GenBank/DDBJ databases">
        <authorList>
            <person name="Petersen C."/>
        </authorList>
    </citation>
    <scope>NUCLEOTIDE SEQUENCE</scope>
    <source>
        <strain evidence="7">IBT 35675</strain>
    </source>
</reference>
<dbReference type="InterPro" id="IPR026569">
    <property type="entry name" value="Ribosomal_bL28"/>
</dbReference>
<dbReference type="Gene3D" id="2.30.170.40">
    <property type="entry name" value="Ribosomal protein L28/L24"/>
    <property type="match status" value="1"/>
</dbReference>
<dbReference type="PANTHER" id="PTHR13528:SF2">
    <property type="entry name" value="LARGE RIBOSOMAL SUBUNIT PROTEIN BL28M"/>
    <property type="match status" value="1"/>
</dbReference>
<name>A0A9W9UNE4_PENBR</name>
<proteinExistence type="inferred from homology"/>
<accession>A0A9W9UNE4</accession>
<evidence type="ECO:0000256" key="5">
    <source>
        <dbReference type="ARBA" id="ARBA00037226"/>
    </source>
</evidence>
<gene>
    <name evidence="7" type="ORF">N7541_007357</name>
</gene>
<feature type="region of interest" description="Disordered" evidence="6">
    <location>
        <begin position="127"/>
        <end position="146"/>
    </location>
</feature>
<comment type="caution">
    <text evidence="7">The sequence shown here is derived from an EMBL/GenBank/DDBJ whole genome shotgun (WGS) entry which is preliminary data.</text>
</comment>
<keyword evidence="2" id="KW-0689">Ribosomal protein</keyword>